<reference evidence="3 4" key="1">
    <citation type="submission" date="2020-09" db="EMBL/GenBank/DDBJ databases">
        <title>Biosynthesis of the nuclear factor of activated T cells inhibitor NFAT-133 and its congeners in Streptomyces pactum.</title>
        <authorList>
            <person name="Zhou W."/>
            <person name="Posri P."/>
            <person name="Abugrain M.E."/>
            <person name="Weisberg A.J."/>
            <person name="Chang J.H."/>
            <person name="Mahmud T."/>
        </authorList>
    </citation>
    <scope>NUCLEOTIDE SEQUENCE [LARGE SCALE GENOMIC DNA]</scope>
    <source>
        <strain evidence="3 4">ATCC 27456</strain>
    </source>
</reference>
<dbReference type="Proteomes" id="UP000807371">
    <property type="component" value="Unassembled WGS sequence"/>
</dbReference>
<feature type="compositionally biased region" description="Low complexity" evidence="1">
    <location>
        <begin position="314"/>
        <end position="336"/>
    </location>
</feature>
<dbReference type="EMBL" id="JACYXC010000001">
    <property type="protein sequence ID" value="MBH5337500.1"/>
    <property type="molecule type" value="Genomic_DNA"/>
</dbReference>
<organism evidence="3 4">
    <name type="scientific">Streptomyces pactum</name>
    <dbReference type="NCBI Taxonomy" id="68249"/>
    <lineage>
        <taxon>Bacteria</taxon>
        <taxon>Bacillati</taxon>
        <taxon>Actinomycetota</taxon>
        <taxon>Actinomycetes</taxon>
        <taxon>Kitasatosporales</taxon>
        <taxon>Streptomycetaceae</taxon>
        <taxon>Streptomyces</taxon>
    </lineage>
</organism>
<keyword evidence="2" id="KW-0472">Membrane</keyword>
<feature type="transmembrane region" description="Helical" evidence="2">
    <location>
        <begin position="173"/>
        <end position="192"/>
    </location>
</feature>
<keyword evidence="2" id="KW-0812">Transmembrane</keyword>
<feature type="compositionally biased region" description="Gly residues" evidence="1">
    <location>
        <begin position="337"/>
        <end position="361"/>
    </location>
</feature>
<feature type="transmembrane region" description="Helical" evidence="2">
    <location>
        <begin position="143"/>
        <end position="161"/>
    </location>
</feature>
<evidence type="ECO:0000256" key="1">
    <source>
        <dbReference type="SAM" id="MobiDB-lite"/>
    </source>
</evidence>
<name>A0ABS0NQK6_9ACTN</name>
<dbReference type="InterPro" id="IPR026467">
    <property type="entry name" value="Ser/Gly_Cys_C_dom"/>
</dbReference>
<protein>
    <submittedName>
        <fullName evidence="3">TIGR04222 domain-containing membrane protein</fullName>
    </submittedName>
</protein>
<dbReference type="NCBIfam" id="TIGR04222">
    <property type="entry name" value="near_uncomplex"/>
    <property type="match status" value="1"/>
</dbReference>
<evidence type="ECO:0000313" key="4">
    <source>
        <dbReference type="Proteomes" id="UP000807371"/>
    </source>
</evidence>
<evidence type="ECO:0000256" key="2">
    <source>
        <dbReference type="SAM" id="Phobius"/>
    </source>
</evidence>
<keyword evidence="4" id="KW-1185">Reference proteome</keyword>
<keyword evidence="2" id="KW-1133">Transmembrane helix</keyword>
<feature type="transmembrane region" description="Helical" evidence="2">
    <location>
        <begin position="6"/>
        <end position="25"/>
    </location>
</feature>
<dbReference type="RefSeq" id="WP_197990789.1">
    <property type="nucleotide sequence ID" value="NZ_JACYXC010000001.1"/>
</dbReference>
<sequence length="361" mass="35497">MTGAIIWYALLGPATLAVALGTALSRSRSGAAGGRVHGVLEAAFLAGGPGRVADTVICRMHADGRVAVGEPGVLAVLRPVAGEPAEQALLDLHARFPTGALAPLRAALMRSAAVQQIGDRLAARGMLVPPAVGRRWNRAAKGLLGLAGLCAAATLLDGRLPGDVWPGDSGLPAFLAVLPGLVVATVVAAQCARVSRRRITRAGRLALAAYTRTTSFATPGPDEPPWRHRPDPVAGPVATGAGVVVALGGVTALDDPVLRDQLLGVHLPRAGRELPGTSPLTDPGLLSVEDGDGSGGDDLPEPSWCGSPETGTYDDSGGASGPAESGGSCGAASSCGGDSGGSGGGSSCGSSCGGGCGGGGD</sequence>
<gene>
    <name evidence="3" type="ORF">IHE55_23130</name>
</gene>
<evidence type="ECO:0000313" key="3">
    <source>
        <dbReference type="EMBL" id="MBH5337500.1"/>
    </source>
</evidence>
<proteinExistence type="predicted"/>
<accession>A0ABS0NQK6</accession>
<comment type="caution">
    <text evidence="3">The sequence shown here is derived from an EMBL/GenBank/DDBJ whole genome shotgun (WGS) entry which is preliminary data.</text>
</comment>
<feature type="region of interest" description="Disordered" evidence="1">
    <location>
        <begin position="269"/>
        <end position="361"/>
    </location>
</feature>